<keyword evidence="3 5" id="KW-0732">Signal</keyword>
<evidence type="ECO:0000313" key="8">
    <source>
        <dbReference type="Proteomes" id="UP000314986"/>
    </source>
</evidence>
<evidence type="ECO:0000313" key="7">
    <source>
        <dbReference type="Ensembl" id="ENSCMIP00000016769.1"/>
    </source>
</evidence>
<accession>A0A4W3I6Y4</accession>
<feature type="domain" description="WxxW" evidence="6">
    <location>
        <begin position="25"/>
        <end position="99"/>
    </location>
</feature>
<dbReference type="AlphaFoldDB" id="A0A4W3I6Y4"/>
<keyword evidence="8" id="KW-1185">Reference proteome</keyword>
<reference evidence="8" key="3">
    <citation type="journal article" date="2014" name="Nature">
        <title>Elephant shark genome provides unique insights into gnathostome evolution.</title>
        <authorList>
            <consortium name="International Elephant Shark Genome Sequencing Consortium"/>
            <person name="Venkatesh B."/>
            <person name="Lee A.P."/>
            <person name="Ravi V."/>
            <person name="Maurya A.K."/>
            <person name="Lian M.M."/>
            <person name="Swann J.B."/>
            <person name="Ohta Y."/>
            <person name="Flajnik M.F."/>
            <person name="Sutoh Y."/>
            <person name="Kasahara M."/>
            <person name="Hoon S."/>
            <person name="Gangu V."/>
            <person name="Roy S.W."/>
            <person name="Irimia M."/>
            <person name="Korzh V."/>
            <person name="Kondrychyn I."/>
            <person name="Lim Z.W."/>
            <person name="Tay B.H."/>
            <person name="Tohari S."/>
            <person name="Kong K.W."/>
            <person name="Ho S."/>
            <person name="Lorente-Galdos B."/>
            <person name="Quilez J."/>
            <person name="Marques-Bonet T."/>
            <person name="Raney B.J."/>
            <person name="Ingham P.W."/>
            <person name="Tay A."/>
            <person name="Hillier L.W."/>
            <person name="Minx P."/>
            <person name="Boehm T."/>
            <person name="Wilson R.K."/>
            <person name="Brenner S."/>
            <person name="Warren W.C."/>
        </authorList>
    </citation>
    <scope>NUCLEOTIDE SEQUENCE [LARGE SCALE GENOMIC DNA]</scope>
</reference>
<keyword evidence="2" id="KW-0964">Secreted</keyword>
<dbReference type="GeneTree" id="ENSGT00390000008152"/>
<dbReference type="PANTHER" id="PTHR15031:SF4">
    <property type="entry name" value="CARTILAGE INTERMEDIATE LAYER PROTEIN 1"/>
    <property type="match status" value="1"/>
</dbReference>
<evidence type="ECO:0000256" key="4">
    <source>
        <dbReference type="ARBA" id="ARBA00023180"/>
    </source>
</evidence>
<feature type="domain" description="WxxW" evidence="6">
    <location>
        <begin position="111"/>
        <end position="163"/>
    </location>
</feature>
<evidence type="ECO:0000256" key="2">
    <source>
        <dbReference type="ARBA" id="ARBA00022525"/>
    </source>
</evidence>
<evidence type="ECO:0000256" key="3">
    <source>
        <dbReference type="ARBA" id="ARBA00022729"/>
    </source>
</evidence>
<proteinExistence type="predicted"/>
<evidence type="ECO:0000256" key="1">
    <source>
        <dbReference type="ARBA" id="ARBA00004613"/>
    </source>
</evidence>
<sequence>MVFSFYCLRYLFVSYTFLDSEPCYTQWFDRDNPSGNGDYETTPEINNEYPDKICKKPISCEVQTTHGTPAELTIIGGFSCENKHQNGGKCKDYKIRYKCPEDFCKDDTCYTKWFDRDNPSGNGDFETTPEIQQEYPDQICKDPISCEVQTTEGTPVELTSDNPNNNPSKKQNNNKLVIFNPRLFVGHCCAQLAAAFAHKYTVNSLYNVFCEVLWDF</sequence>
<reference evidence="8" key="1">
    <citation type="journal article" date="2006" name="Science">
        <title>Ancient noncoding elements conserved in the human genome.</title>
        <authorList>
            <person name="Venkatesh B."/>
            <person name="Kirkness E.F."/>
            <person name="Loh Y.H."/>
            <person name="Halpern A.L."/>
            <person name="Lee A.P."/>
            <person name="Johnson J."/>
            <person name="Dandona N."/>
            <person name="Viswanathan L.D."/>
            <person name="Tay A."/>
            <person name="Venter J.C."/>
            <person name="Strausberg R.L."/>
            <person name="Brenner S."/>
        </authorList>
    </citation>
    <scope>NUCLEOTIDE SEQUENCE [LARGE SCALE GENOMIC DNA]</scope>
</reference>
<organism evidence="7 8">
    <name type="scientific">Callorhinchus milii</name>
    <name type="common">Ghost shark</name>
    <dbReference type="NCBI Taxonomy" id="7868"/>
    <lineage>
        <taxon>Eukaryota</taxon>
        <taxon>Metazoa</taxon>
        <taxon>Chordata</taxon>
        <taxon>Craniata</taxon>
        <taxon>Vertebrata</taxon>
        <taxon>Chondrichthyes</taxon>
        <taxon>Holocephali</taxon>
        <taxon>Chimaeriformes</taxon>
        <taxon>Callorhinchidae</taxon>
        <taxon>Callorhinchus</taxon>
    </lineage>
</organism>
<feature type="chain" id="PRO_5021268919" description="WxxW domain-containing protein" evidence="5">
    <location>
        <begin position="21"/>
        <end position="216"/>
    </location>
</feature>
<name>A0A4W3I6Y4_CALMI</name>
<dbReference type="Proteomes" id="UP000314986">
    <property type="component" value="Unassembled WGS sequence"/>
</dbReference>
<dbReference type="GO" id="GO:0005576">
    <property type="term" value="C:extracellular region"/>
    <property type="evidence" value="ECO:0007669"/>
    <property type="project" value="UniProtKB-SubCell"/>
</dbReference>
<evidence type="ECO:0000259" key="6">
    <source>
        <dbReference type="Pfam" id="PF13330"/>
    </source>
</evidence>
<evidence type="ECO:0000256" key="5">
    <source>
        <dbReference type="SAM" id="SignalP"/>
    </source>
</evidence>
<reference evidence="8" key="2">
    <citation type="journal article" date="2007" name="PLoS Biol.">
        <title>Survey sequencing and comparative analysis of the elephant shark (Callorhinchus milii) genome.</title>
        <authorList>
            <person name="Venkatesh B."/>
            <person name="Kirkness E.F."/>
            <person name="Loh Y.H."/>
            <person name="Halpern A.L."/>
            <person name="Lee A.P."/>
            <person name="Johnson J."/>
            <person name="Dandona N."/>
            <person name="Viswanathan L.D."/>
            <person name="Tay A."/>
            <person name="Venter J.C."/>
            <person name="Strausberg R.L."/>
            <person name="Brenner S."/>
        </authorList>
    </citation>
    <scope>NUCLEOTIDE SEQUENCE [LARGE SCALE GENOMIC DNA]</scope>
</reference>
<protein>
    <recommendedName>
        <fullName evidence="6">WxxW domain-containing protein</fullName>
    </recommendedName>
</protein>
<dbReference type="Pfam" id="PF13330">
    <property type="entry name" value="Mucin2_WxxW"/>
    <property type="match status" value="2"/>
</dbReference>
<reference evidence="7" key="5">
    <citation type="submission" date="2025-09" db="UniProtKB">
        <authorList>
            <consortium name="Ensembl"/>
        </authorList>
    </citation>
    <scope>IDENTIFICATION</scope>
</reference>
<dbReference type="PANTHER" id="PTHR15031">
    <property type="entry name" value="CARTILAGE INTERMEDIATE LAYER PROTEIN CLIP"/>
    <property type="match status" value="1"/>
</dbReference>
<dbReference type="InterPro" id="IPR025155">
    <property type="entry name" value="WxxW_domain"/>
</dbReference>
<comment type="subcellular location">
    <subcellularLocation>
        <location evidence="1">Secreted</location>
    </subcellularLocation>
</comment>
<reference evidence="7" key="4">
    <citation type="submission" date="2025-08" db="UniProtKB">
        <authorList>
            <consortium name="Ensembl"/>
        </authorList>
    </citation>
    <scope>IDENTIFICATION</scope>
</reference>
<dbReference type="InterPro" id="IPR039675">
    <property type="entry name" value="CILP1/CILP2"/>
</dbReference>
<dbReference type="Ensembl" id="ENSCMIT00000017102.1">
    <property type="protein sequence ID" value="ENSCMIP00000016769.1"/>
    <property type="gene ID" value="ENSCMIG00000008049.1"/>
</dbReference>
<keyword evidence="4" id="KW-0325">Glycoprotein</keyword>
<feature type="signal peptide" evidence="5">
    <location>
        <begin position="1"/>
        <end position="20"/>
    </location>
</feature>